<evidence type="ECO:0000313" key="1">
    <source>
        <dbReference type="EMBL" id="KAI3779119.1"/>
    </source>
</evidence>
<reference evidence="1 2" key="2">
    <citation type="journal article" date="2022" name="Mol. Ecol. Resour.">
        <title>The genomes of chicory, endive, great burdock and yacon provide insights into Asteraceae paleo-polyploidization history and plant inulin production.</title>
        <authorList>
            <person name="Fan W."/>
            <person name="Wang S."/>
            <person name="Wang H."/>
            <person name="Wang A."/>
            <person name="Jiang F."/>
            <person name="Liu H."/>
            <person name="Zhao H."/>
            <person name="Xu D."/>
            <person name="Zhang Y."/>
        </authorList>
    </citation>
    <scope>NUCLEOTIDE SEQUENCE [LARGE SCALE GENOMIC DNA]</scope>
    <source>
        <strain evidence="2">cv. Punajuju</strain>
        <tissue evidence="1">Leaves</tissue>
    </source>
</reference>
<reference evidence="2" key="1">
    <citation type="journal article" date="2022" name="Mol. Ecol. Resour.">
        <title>The genomes of chicory, endive, great burdock and yacon provide insights into Asteraceae palaeo-polyploidization history and plant inulin production.</title>
        <authorList>
            <person name="Fan W."/>
            <person name="Wang S."/>
            <person name="Wang H."/>
            <person name="Wang A."/>
            <person name="Jiang F."/>
            <person name="Liu H."/>
            <person name="Zhao H."/>
            <person name="Xu D."/>
            <person name="Zhang Y."/>
        </authorList>
    </citation>
    <scope>NUCLEOTIDE SEQUENCE [LARGE SCALE GENOMIC DNA]</scope>
    <source>
        <strain evidence="2">cv. Punajuju</strain>
    </source>
</reference>
<organism evidence="1 2">
    <name type="scientific">Cichorium intybus</name>
    <name type="common">Chicory</name>
    <dbReference type="NCBI Taxonomy" id="13427"/>
    <lineage>
        <taxon>Eukaryota</taxon>
        <taxon>Viridiplantae</taxon>
        <taxon>Streptophyta</taxon>
        <taxon>Embryophyta</taxon>
        <taxon>Tracheophyta</taxon>
        <taxon>Spermatophyta</taxon>
        <taxon>Magnoliopsida</taxon>
        <taxon>eudicotyledons</taxon>
        <taxon>Gunneridae</taxon>
        <taxon>Pentapetalae</taxon>
        <taxon>asterids</taxon>
        <taxon>campanulids</taxon>
        <taxon>Asterales</taxon>
        <taxon>Asteraceae</taxon>
        <taxon>Cichorioideae</taxon>
        <taxon>Cichorieae</taxon>
        <taxon>Cichoriinae</taxon>
        <taxon>Cichorium</taxon>
    </lineage>
</organism>
<evidence type="ECO:0000313" key="2">
    <source>
        <dbReference type="Proteomes" id="UP001055811"/>
    </source>
</evidence>
<proteinExistence type="predicted"/>
<accession>A0ACB9G6T1</accession>
<dbReference type="Proteomes" id="UP001055811">
    <property type="component" value="Linkage Group LG02"/>
</dbReference>
<dbReference type="EMBL" id="CM042010">
    <property type="protein sequence ID" value="KAI3779119.1"/>
    <property type="molecule type" value="Genomic_DNA"/>
</dbReference>
<keyword evidence="2" id="KW-1185">Reference proteome</keyword>
<sequence>MRTILIPEFAKTPLKTCISSLARFLNNPFRVEKHITTSVHINPYSRVLQIGDTQLSNSKTRDEPAETADDYVDLGVSRWLKSCKKKVIDSGRPSTAVAAQAKGMGMKLRKSQRTYQFLESLKAEGEMIVEDDDGFIQVQVAEELRENVYKATGLTCSAGIAPNRLLAKVCSDINKPNGQFVLPNDRTAIMTFISLLLVRKVLYNILRFTIM</sequence>
<comment type="caution">
    <text evidence="1">The sequence shown here is derived from an EMBL/GenBank/DDBJ whole genome shotgun (WGS) entry which is preliminary data.</text>
</comment>
<protein>
    <submittedName>
        <fullName evidence="1">Uncharacterized protein</fullName>
    </submittedName>
</protein>
<name>A0ACB9G6T1_CICIN</name>
<gene>
    <name evidence="1" type="ORF">L2E82_08645</name>
</gene>